<evidence type="ECO:0000313" key="2">
    <source>
        <dbReference type="EMBL" id="VDK80953.1"/>
    </source>
</evidence>
<feature type="region of interest" description="Disordered" evidence="1">
    <location>
        <begin position="38"/>
        <end position="102"/>
    </location>
</feature>
<evidence type="ECO:0000313" key="3">
    <source>
        <dbReference type="Proteomes" id="UP000281553"/>
    </source>
</evidence>
<organism evidence="2 3">
    <name type="scientific">Dibothriocephalus latus</name>
    <name type="common">Fish tapeworm</name>
    <name type="synonym">Diphyllobothrium latum</name>
    <dbReference type="NCBI Taxonomy" id="60516"/>
    <lineage>
        <taxon>Eukaryota</taxon>
        <taxon>Metazoa</taxon>
        <taxon>Spiralia</taxon>
        <taxon>Lophotrochozoa</taxon>
        <taxon>Platyhelminthes</taxon>
        <taxon>Cestoda</taxon>
        <taxon>Eucestoda</taxon>
        <taxon>Diphyllobothriidea</taxon>
        <taxon>Diphyllobothriidae</taxon>
        <taxon>Dibothriocephalus</taxon>
    </lineage>
</organism>
<accession>A0A3P6TDC2</accession>
<dbReference type="AlphaFoldDB" id="A0A3P6TDC2"/>
<evidence type="ECO:0000256" key="1">
    <source>
        <dbReference type="SAM" id="MobiDB-lite"/>
    </source>
</evidence>
<sequence length="102" mass="11211">MLWHAKALETFSEAFNVVQSLQEESDLADFRSTLLRSGTLGSLDGDMPQGGLPLSMDSKSRSAPHLSNSANSLNSRGREKTHSLSRSRKPAGDVRKHTYVRP</sequence>
<keyword evidence="3" id="KW-1185">Reference proteome</keyword>
<name>A0A3P6TDC2_DIBLA</name>
<proteinExistence type="predicted"/>
<dbReference type="OrthoDB" id="60621at2759"/>
<dbReference type="Proteomes" id="UP000281553">
    <property type="component" value="Unassembled WGS sequence"/>
</dbReference>
<dbReference type="EMBL" id="UYRU01043242">
    <property type="protein sequence ID" value="VDK80953.1"/>
    <property type="molecule type" value="Genomic_DNA"/>
</dbReference>
<reference evidence="2 3" key="1">
    <citation type="submission" date="2018-11" db="EMBL/GenBank/DDBJ databases">
        <authorList>
            <consortium name="Pathogen Informatics"/>
        </authorList>
    </citation>
    <scope>NUCLEOTIDE SEQUENCE [LARGE SCALE GENOMIC DNA]</scope>
</reference>
<protein>
    <submittedName>
        <fullName evidence="2">Uncharacterized protein</fullName>
    </submittedName>
</protein>
<gene>
    <name evidence="2" type="ORF">DILT_LOCUS3169</name>
</gene>
<feature type="compositionally biased region" description="Polar residues" evidence="1">
    <location>
        <begin position="65"/>
        <end position="75"/>
    </location>
</feature>